<dbReference type="Pfam" id="PF01917">
    <property type="entry name" value="Flagellin_arch-type"/>
    <property type="match status" value="1"/>
</dbReference>
<keyword evidence="5" id="KW-0472">Membrane</keyword>
<keyword evidence="5" id="KW-0812">Transmembrane</keyword>
<dbReference type="STRING" id="1095778.SAMN04489842_3598"/>
<keyword evidence="5" id="KW-1133">Transmembrane helix</keyword>
<gene>
    <name evidence="6" type="ORF">SAMN04489842_3598</name>
</gene>
<keyword evidence="7" id="KW-1185">Reference proteome</keyword>
<dbReference type="NCBIfam" id="TIGR02537">
    <property type="entry name" value="arch_flag_Nterm"/>
    <property type="match status" value="1"/>
</dbReference>
<keyword evidence="6" id="KW-0969">Cilium</keyword>
<comment type="similarity">
    <text evidence="2 4">Belongs to the archaeal flagellin family.</text>
</comment>
<evidence type="ECO:0000313" key="7">
    <source>
        <dbReference type="Proteomes" id="UP000198848"/>
    </source>
</evidence>
<dbReference type="RefSeq" id="WP_090384875.1">
    <property type="nucleotide sequence ID" value="NZ_FNLC01000005.1"/>
</dbReference>
<dbReference type="InterPro" id="IPR002774">
    <property type="entry name" value="Flagellin_arc-type"/>
</dbReference>
<reference evidence="7" key="1">
    <citation type="submission" date="2016-10" db="EMBL/GenBank/DDBJ databases">
        <authorList>
            <person name="Varghese N."/>
            <person name="Submissions S."/>
        </authorList>
    </citation>
    <scope>NUCLEOTIDE SEQUENCE [LARGE SCALE GENOMIC DNA]</scope>
    <source>
        <strain evidence="7">DSM 24767</strain>
    </source>
</reference>
<protein>
    <recommendedName>
        <fullName evidence="4">Flagellin</fullName>
    </recommendedName>
</protein>
<dbReference type="PANTHER" id="PTHR35903">
    <property type="entry name" value="FLAGELLIN B1"/>
    <property type="match status" value="1"/>
</dbReference>
<keyword evidence="6" id="KW-0282">Flagellum</keyword>
<name>A0A1H1IL24_NATTX</name>
<dbReference type="GO" id="GO:0097589">
    <property type="term" value="C:archaeal-type flagellum"/>
    <property type="evidence" value="ECO:0007669"/>
    <property type="project" value="UniProtKB-SubCell"/>
</dbReference>
<dbReference type="PANTHER" id="PTHR35903:SF1">
    <property type="entry name" value="FLAGELLIN B1"/>
    <property type="match status" value="1"/>
</dbReference>
<comment type="function">
    <text evidence="4">Flagellin is the subunit protein which polymerizes to form the filaments of archaeal flagella.</text>
</comment>
<evidence type="ECO:0000256" key="2">
    <source>
        <dbReference type="ARBA" id="ARBA00010256"/>
    </source>
</evidence>
<dbReference type="OrthoDB" id="102632at2157"/>
<evidence type="ECO:0000256" key="3">
    <source>
        <dbReference type="ARBA" id="ARBA00022440"/>
    </source>
</evidence>
<organism evidence="6 7">
    <name type="scientific">Natronobacterium texcoconense</name>
    <dbReference type="NCBI Taxonomy" id="1095778"/>
    <lineage>
        <taxon>Archaea</taxon>
        <taxon>Methanobacteriati</taxon>
        <taxon>Methanobacteriota</taxon>
        <taxon>Stenosarchaea group</taxon>
        <taxon>Halobacteria</taxon>
        <taxon>Halobacteriales</taxon>
        <taxon>Natrialbaceae</taxon>
        <taxon>Natronobacterium</taxon>
    </lineage>
</organism>
<accession>A0A1H1IL24</accession>
<comment type="subcellular location">
    <subcellularLocation>
        <location evidence="1 4">Archaeal flagellum</location>
    </subcellularLocation>
</comment>
<dbReference type="EMBL" id="FNLC01000005">
    <property type="protein sequence ID" value="SDR38465.1"/>
    <property type="molecule type" value="Genomic_DNA"/>
</dbReference>
<evidence type="ECO:0000256" key="5">
    <source>
        <dbReference type="SAM" id="Phobius"/>
    </source>
</evidence>
<dbReference type="GO" id="GO:0097588">
    <property type="term" value="P:archaeal or bacterial-type flagellum-dependent cell motility"/>
    <property type="evidence" value="ECO:0007669"/>
    <property type="project" value="InterPro"/>
</dbReference>
<dbReference type="GO" id="GO:0005198">
    <property type="term" value="F:structural molecule activity"/>
    <property type="evidence" value="ECO:0007669"/>
    <property type="project" value="InterPro"/>
</dbReference>
<evidence type="ECO:0000313" key="6">
    <source>
        <dbReference type="EMBL" id="SDR38465.1"/>
    </source>
</evidence>
<feature type="transmembrane region" description="Helical" evidence="5">
    <location>
        <begin position="20"/>
        <end position="39"/>
    </location>
</feature>
<dbReference type="AlphaFoldDB" id="A0A1H1IL24"/>
<evidence type="ECO:0000256" key="4">
    <source>
        <dbReference type="RuleBase" id="RU361282"/>
    </source>
</evidence>
<sequence>MLVTAAENDRDRRGQVGVGTLILFVAMVLVAALAAGVLFQAAEELRTQAEATGEDSTALVANDLTVYSTIGTADDDGETIERIEMTIGLVSGSDSVNLSGSVVDYSTRSGQTYLEIEEVTDGGPVLESDDDRRTVVVDVEDLEAGDEASVTLITGDRTRTTADLEVPYELEAGASVPL</sequence>
<keyword evidence="3 4" id="KW-0974">Archaeal flagellum</keyword>
<evidence type="ECO:0000256" key="1">
    <source>
        <dbReference type="ARBA" id="ARBA00004618"/>
    </source>
</evidence>
<dbReference type="Proteomes" id="UP000198848">
    <property type="component" value="Unassembled WGS sequence"/>
</dbReference>
<dbReference type="InterPro" id="IPR013373">
    <property type="entry name" value="Flagellin/pilin_N_arc"/>
</dbReference>
<proteinExistence type="inferred from homology"/>
<keyword evidence="6" id="KW-0966">Cell projection</keyword>